<keyword evidence="7" id="KW-0227">DNA damage</keyword>
<dbReference type="NCBIfam" id="TIGR00758">
    <property type="entry name" value="UDG_fam4"/>
    <property type="match status" value="1"/>
</dbReference>
<evidence type="ECO:0000259" key="12">
    <source>
        <dbReference type="SMART" id="SM00986"/>
    </source>
</evidence>
<reference evidence="13 14" key="1">
    <citation type="submission" date="2019-02" db="EMBL/GenBank/DDBJ databases">
        <title>Deep-cultivation of Planctomycetes and their phenomic and genomic characterization uncovers novel biology.</title>
        <authorList>
            <person name="Wiegand S."/>
            <person name="Jogler M."/>
            <person name="Boedeker C."/>
            <person name="Pinto D."/>
            <person name="Vollmers J."/>
            <person name="Rivas-Marin E."/>
            <person name="Kohn T."/>
            <person name="Peeters S.H."/>
            <person name="Heuer A."/>
            <person name="Rast P."/>
            <person name="Oberbeckmann S."/>
            <person name="Bunk B."/>
            <person name="Jeske O."/>
            <person name="Meyerdierks A."/>
            <person name="Storesund J.E."/>
            <person name="Kallscheuer N."/>
            <person name="Luecker S."/>
            <person name="Lage O.M."/>
            <person name="Pohl T."/>
            <person name="Merkel B.J."/>
            <person name="Hornburger P."/>
            <person name="Mueller R.-W."/>
            <person name="Bruemmer F."/>
            <person name="Labrenz M."/>
            <person name="Spormann A.M."/>
            <person name="Op den Camp H."/>
            <person name="Overmann J."/>
            <person name="Amann R."/>
            <person name="Jetten M.S.M."/>
            <person name="Mascher T."/>
            <person name="Medema M.H."/>
            <person name="Devos D.P."/>
            <person name="Kaster A.-K."/>
            <person name="Ovreas L."/>
            <person name="Rohde M."/>
            <person name="Galperin M.Y."/>
            <person name="Jogler C."/>
        </authorList>
    </citation>
    <scope>NUCLEOTIDE SEQUENCE [LARGE SCALE GENOMIC DNA]</scope>
    <source>
        <strain evidence="13 14">ETA_A8</strain>
    </source>
</reference>
<keyword evidence="8" id="KW-0378">Hydrolase</keyword>
<dbReference type="SUPFAM" id="SSF52141">
    <property type="entry name" value="Uracil-DNA glycosylase-like"/>
    <property type="match status" value="1"/>
</dbReference>
<dbReference type="InterPro" id="IPR005122">
    <property type="entry name" value="Uracil-DNA_glycosylase-like"/>
</dbReference>
<dbReference type="EMBL" id="CP036274">
    <property type="protein sequence ID" value="QDU30059.1"/>
    <property type="molecule type" value="Genomic_DNA"/>
</dbReference>
<comment type="catalytic activity">
    <reaction evidence="1">
        <text>Hydrolyzes single-stranded DNA or mismatched double-stranded DNA and polynucleotides, releasing free uracil.</text>
        <dbReference type="EC" id="3.2.2.27"/>
    </reaction>
</comment>
<evidence type="ECO:0000256" key="11">
    <source>
        <dbReference type="ARBA" id="ARBA00023204"/>
    </source>
</evidence>
<accession>A0A517YIK2</accession>
<dbReference type="Proteomes" id="UP000315017">
    <property type="component" value="Chromosome"/>
</dbReference>
<keyword evidence="10" id="KW-0411">Iron-sulfur</keyword>
<evidence type="ECO:0000256" key="5">
    <source>
        <dbReference type="ARBA" id="ARBA00022485"/>
    </source>
</evidence>
<dbReference type="EC" id="3.2.2.27" evidence="3"/>
<evidence type="ECO:0000313" key="13">
    <source>
        <dbReference type="EMBL" id="QDU30059.1"/>
    </source>
</evidence>
<keyword evidence="11" id="KW-0234">DNA repair</keyword>
<evidence type="ECO:0000256" key="7">
    <source>
        <dbReference type="ARBA" id="ARBA00022763"/>
    </source>
</evidence>
<evidence type="ECO:0000256" key="10">
    <source>
        <dbReference type="ARBA" id="ARBA00023014"/>
    </source>
</evidence>
<protein>
    <recommendedName>
        <fullName evidence="4">Type-4 uracil-DNA glycosylase</fullName>
        <ecNumber evidence="3">3.2.2.27</ecNumber>
    </recommendedName>
</protein>
<comment type="similarity">
    <text evidence="2">Belongs to the uracil-DNA glycosylase (UDG) superfamily. Type 4 (UDGa) family.</text>
</comment>
<evidence type="ECO:0000313" key="14">
    <source>
        <dbReference type="Proteomes" id="UP000315017"/>
    </source>
</evidence>
<sequence>MPRKAVAGTTSTTPSLRLLPWDGAILSREERLEVFEKMRKEVAGCIACQQLVRNRSRTVFGDGNITPRIVFFGEAPGADEDREGIPFVGRAGQLLTKIIEACTFKREDVYIMNVLRCRPPDNRKPEPDEVSNCRNFFERQFAVLRPEYIVCVGATPAQALLETTESIGKLRGRFHDYRGSKVVATYHPAYLLRNPDAKKFVWEDLQMMLRDMGIDPAARK</sequence>
<dbReference type="SMART" id="SM00987">
    <property type="entry name" value="UreE_C"/>
    <property type="match status" value="1"/>
</dbReference>
<dbReference type="KEGG" id="aagg:ETAA8_51780"/>
<name>A0A517YIK2_9BACT</name>
<dbReference type="InterPro" id="IPR051536">
    <property type="entry name" value="UDG_Type-4/5"/>
</dbReference>
<evidence type="ECO:0000256" key="6">
    <source>
        <dbReference type="ARBA" id="ARBA00022723"/>
    </source>
</evidence>
<dbReference type="Pfam" id="PF03167">
    <property type="entry name" value="UDG"/>
    <property type="match status" value="1"/>
</dbReference>
<dbReference type="PANTHER" id="PTHR33693:SF1">
    <property type="entry name" value="TYPE-4 URACIL-DNA GLYCOSYLASE"/>
    <property type="match status" value="1"/>
</dbReference>
<keyword evidence="6" id="KW-0479">Metal-binding</keyword>
<dbReference type="Gene3D" id="3.40.470.10">
    <property type="entry name" value="Uracil-DNA glycosylase-like domain"/>
    <property type="match status" value="1"/>
</dbReference>
<dbReference type="GO" id="GO:0051539">
    <property type="term" value="F:4 iron, 4 sulfur cluster binding"/>
    <property type="evidence" value="ECO:0007669"/>
    <property type="project" value="UniProtKB-KW"/>
</dbReference>
<feature type="domain" description="Uracil-DNA glycosylase-like" evidence="12">
    <location>
        <begin position="60"/>
        <end position="206"/>
    </location>
</feature>
<dbReference type="InterPro" id="IPR036895">
    <property type="entry name" value="Uracil-DNA_glycosylase-like_sf"/>
</dbReference>
<proteinExistence type="inferred from homology"/>
<keyword evidence="14" id="KW-1185">Reference proteome</keyword>
<evidence type="ECO:0000256" key="2">
    <source>
        <dbReference type="ARBA" id="ARBA00006521"/>
    </source>
</evidence>
<dbReference type="PANTHER" id="PTHR33693">
    <property type="entry name" value="TYPE-5 URACIL-DNA GLYCOSYLASE"/>
    <property type="match status" value="1"/>
</dbReference>
<evidence type="ECO:0000256" key="8">
    <source>
        <dbReference type="ARBA" id="ARBA00022801"/>
    </source>
</evidence>
<dbReference type="GO" id="GO:0004844">
    <property type="term" value="F:uracil DNA N-glycosylase activity"/>
    <property type="evidence" value="ECO:0007669"/>
    <property type="project" value="UniProtKB-EC"/>
</dbReference>
<dbReference type="AlphaFoldDB" id="A0A517YIK2"/>
<keyword evidence="5" id="KW-0004">4Fe-4S</keyword>
<dbReference type="InterPro" id="IPR005273">
    <property type="entry name" value="Ura-DNA_glyco_family4"/>
</dbReference>
<dbReference type="GO" id="GO:0046872">
    <property type="term" value="F:metal ion binding"/>
    <property type="evidence" value="ECO:0007669"/>
    <property type="project" value="UniProtKB-KW"/>
</dbReference>
<evidence type="ECO:0000256" key="9">
    <source>
        <dbReference type="ARBA" id="ARBA00023004"/>
    </source>
</evidence>
<dbReference type="GO" id="GO:0006281">
    <property type="term" value="P:DNA repair"/>
    <property type="evidence" value="ECO:0007669"/>
    <property type="project" value="UniProtKB-KW"/>
</dbReference>
<evidence type="ECO:0000256" key="1">
    <source>
        <dbReference type="ARBA" id="ARBA00001400"/>
    </source>
</evidence>
<evidence type="ECO:0000256" key="3">
    <source>
        <dbReference type="ARBA" id="ARBA00012030"/>
    </source>
</evidence>
<keyword evidence="9" id="KW-0408">Iron</keyword>
<gene>
    <name evidence="13" type="ORF">ETAA8_51780</name>
</gene>
<dbReference type="SMART" id="SM00986">
    <property type="entry name" value="UDG"/>
    <property type="match status" value="1"/>
</dbReference>
<evidence type="ECO:0000256" key="4">
    <source>
        <dbReference type="ARBA" id="ARBA00019403"/>
    </source>
</evidence>
<organism evidence="13 14">
    <name type="scientific">Anatilimnocola aggregata</name>
    <dbReference type="NCBI Taxonomy" id="2528021"/>
    <lineage>
        <taxon>Bacteria</taxon>
        <taxon>Pseudomonadati</taxon>
        <taxon>Planctomycetota</taxon>
        <taxon>Planctomycetia</taxon>
        <taxon>Pirellulales</taxon>
        <taxon>Pirellulaceae</taxon>
        <taxon>Anatilimnocola</taxon>
    </lineage>
</organism>
<dbReference type="CDD" id="cd10030">
    <property type="entry name" value="UDG-F4_TTUDGA_SPO1dp_like"/>
    <property type="match status" value="1"/>
</dbReference>
<dbReference type="RefSeq" id="WP_315851578.1">
    <property type="nucleotide sequence ID" value="NZ_CP036274.1"/>
</dbReference>